<dbReference type="AlphaFoldDB" id="A0A110BII9"/>
<organism evidence="1 2">
    <name type="scientific">Methanoculleus bourgensis</name>
    <dbReference type="NCBI Taxonomy" id="83986"/>
    <lineage>
        <taxon>Archaea</taxon>
        <taxon>Methanobacteriati</taxon>
        <taxon>Methanobacteriota</taxon>
        <taxon>Stenosarchaea group</taxon>
        <taxon>Methanomicrobia</taxon>
        <taxon>Methanomicrobiales</taxon>
        <taxon>Methanomicrobiaceae</taxon>
        <taxon>Methanoculleus</taxon>
    </lineage>
</organism>
<dbReference type="Proteomes" id="UP000069850">
    <property type="component" value="Chromosome 1"/>
</dbReference>
<evidence type="ECO:0008006" key="3">
    <source>
        <dbReference type="Google" id="ProtNLM"/>
    </source>
</evidence>
<reference evidence="1 2" key="1">
    <citation type="submission" date="2016-01" db="EMBL/GenBank/DDBJ databases">
        <authorList>
            <person name="Manzoor S."/>
        </authorList>
    </citation>
    <scope>NUCLEOTIDE SEQUENCE [LARGE SCALE GENOMIC DNA]</scope>
    <source>
        <strain evidence="1">Methanoculleus sp MAB1</strain>
    </source>
</reference>
<gene>
    <name evidence="1" type="ORF">MMAB1_3263</name>
</gene>
<protein>
    <recommendedName>
        <fullName evidence="3">Type I-U CRISPR-associated protein Cas7</fullName>
    </recommendedName>
</protein>
<dbReference type="EMBL" id="LT158599">
    <property type="protein sequence ID" value="CVK34476.1"/>
    <property type="molecule type" value="Genomic_DNA"/>
</dbReference>
<evidence type="ECO:0000313" key="1">
    <source>
        <dbReference type="EMBL" id="CVK34476.1"/>
    </source>
</evidence>
<dbReference type="KEGG" id="mema:MMAB1_3263"/>
<proteinExistence type="predicted"/>
<evidence type="ECO:0000313" key="2">
    <source>
        <dbReference type="Proteomes" id="UP000069850"/>
    </source>
</evidence>
<dbReference type="OMA" id="EAHRINS"/>
<dbReference type="Pfam" id="PF09617">
    <property type="entry name" value="Cas_GSU0053"/>
    <property type="match status" value="1"/>
</dbReference>
<accession>A0A110BII9</accession>
<dbReference type="NCBIfam" id="TIGR02570">
    <property type="entry name" value="cas7_GSU0053"/>
    <property type="match status" value="1"/>
</dbReference>
<name>A0A110BII9_9EURY</name>
<sequence>MTGISHEMEKLKGVPRLLLEVELQPVQGDRFQPTGFPDLGAAIYERPDGTRMILVESSQSVANRLEQTCLEGSGPRIAPELAGLPYITAKLDGAVETETSSLVEAHRINSPFIITNKEFKEAFKNKAGYEVGKPLNWKKIAEAFYYYDPNSLLHGAFMANLEDGRIKIQRALSGFIEAEGIREAASGGVKNNPLDPTGKIRVVGYDKDVYGNVPYHRMEFTADRIVAYFNFDLALLEGYGLREEAKKLLVALGLYKVCRFLGSGLRLRTACDLAPKDGVRVTAPEGFTVPDEESLLEYIQEKIRACTEKKLFADPPVTVLKSDVIWKEEKKETVSEEGETEP</sequence>
<dbReference type="InterPro" id="IPR013403">
    <property type="entry name" value="CRISPR-assoc_prot_Csb1/Cas7u"/>
</dbReference>